<dbReference type="NCBIfam" id="NF008528">
    <property type="entry name" value="PRK11463.1-2"/>
    <property type="match status" value="1"/>
</dbReference>
<dbReference type="RefSeq" id="WP_138154879.1">
    <property type="nucleotide sequence ID" value="NZ_JRPC02000002.1"/>
</dbReference>
<proteinExistence type="predicted"/>
<organism evidence="2 3">
    <name type="scientific">Helicobacter apodemus</name>
    <dbReference type="NCBI Taxonomy" id="135569"/>
    <lineage>
        <taxon>Bacteria</taxon>
        <taxon>Pseudomonadati</taxon>
        <taxon>Campylobacterota</taxon>
        <taxon>Epsilonproteobacteria</taxon>
        <taxon>Campylobacterales</taxon>
        <taxon>Helicobacteraceae</taxon>
        <taxon>Helicobacter</taxon>
    </lineage>
</organism>
<dbReference type="InterPro" id="IPR007313">
    <property type="entry name" value="FxsA"/>
</dbReference>
<keyword evidence="1" id="KW-0812">Transmembrane</keyword>
<dbReference type="Pfam" id="PF04186">
    <property type="entry name" value="FxsA"/>
    <property type="match status" value="1"/>
</dbReference>
<keyword evidence="3" id="KW-1185">Reference proteome</keyword>
<dbReference type="GO" id="GO:0016020">
    <property type="term" value="C:membrane"/>
    <property type="evidence" value="ECO:0007669"/>
    <property type="project" value="InterPro"/>
</dbReference>
<keyword evidence="1" id="KW-1133">Transmembrane helix</keyword>
<sequence>MPLILILLYIFLEILLSYALIEWIGVFGFFLEVVITALLGLGLLVNFRIFFKEVLGKFYLREISQEVFFSSNVFRILGAILLILPGALSDILGIFMQFSITLMLLKPFSKTKASSKDSEIIDVEVIEKD</sequence>
<keyword evidence="1" id="KW-0472">Membrane</keyword>
<accession>A0A4U8UI75</accession>
<dbReference type="AlphaFoldDB" id="A0A4U8UI75"/>
<dbReference type="EMBL" id="JRPC02000002">
    <property type="protein sequence ID" value="TLE16969.1"/>
    <property type="molecule type" value="Genomic_DNA"/>
</dbReference>
<feature type="transmembrane region" description="Helical" evidence="1">
    <location>
        <begin position="67"/>
        <end position="85"/>
    </location>
</feature>
<gene>
    <name evidence="2" type="ORF">LS72_000865</name>
</gene>
<evidence type="ECO:0000313" key="3">
    <source>
        <dbReference type="Proteomes" id="UP000029920"/>
    </source>
</evidence>
<protein>
    <submittedName>
        <fullName evidence="2">FxsA family protein</fullName>
    </submittedName>
</protein>
<evidence type="ECO:0000256" key="1">
    <source>
        <dbReference type="SAM" id="Phobius"/>
    </source>
</evidence>
<evidence type="ECO:0000313" key="2">
    <source>
        <dbReference type="EMBL" id="TLE16969.1"/>
    </source>
</evidence>
<feature type="transmembrane region" description="Helical" evidence="1">
    <location>
        <begin position="27"/>
        <end position="47"/>
    </location>
</feature>
<comment type="caution">
    <text evidence="2">The sequence shown here is derived from an EMBL/GenBank/DDBJ whole genome shotgun (WGS) entry which is preliminary data.</text>
</comment>
<dbReference type="Proteomes" id="UP000029920">
    <property type="component" value="Unassembled WGS sequence"/>
</dbReference>
<name>A0A4U8UI75_9HELI</name>
<reference evidence="2 3" key="1">
    <citation type="journal article" date="2014" name="Genome Announc.">
        <title>Draft genome sequences of eight enterohepatic helicobacter species isolated from both laboratory and wild rodents.</title>
        <authorList>
            <person name="Sheh A."/>
            <person name="Shen Z."/>
            <person name="Fox J.G."/>
        </authorList>
    </citation>
    <scope>NUCLEOTIDE SEQUENCE [LARGE SCALE GENOMIC DNA]</scope>
    <source>
        <strain evidence="2 3">MIT-03-7007</strain>
    </source>
</reference>